<proteinExistence type="inferred from homology"/>
<name>A0A3N2BBY4_9MICO</name>
<protein>
    <recommendedName>
        <fullName evidence="4">Ketoreductase domain-containing protein</fullName>
    </recommendedName>
</protein>
<evidence type="ECO:0000313" key="5">
    <source>
        <dbReference type="EMBL" id="ROR72584.1"/>
    </source>
</evidence>
<evidence type="ECO:0000256" key="2">
    <source>
        <dbReference type="ARBA" id="ARBA00023002"/>
    </source>
</evidence>
<comment type="caution">
    <text evidence="5">The sequence shown here is derived from an EMBL/GenBank/DDBJ whole genome shotgun (WGS) entry which is preliminary data.</text>
</comment>
<feature type="domain" description="Ketoreductase" evidence="4">
    <location>
        <begin position="2"/>
        <end position="184"/>
    </location>
</feature>
<evidence type="ECO:0000256" key="3">
    <source>
        <dbReference type="RuleBase" id="RU000363"/>
    </source>
</evidence>
<dbReference type="Proteomes" id="UP000280668">
    <property type="component" value="Unassembled WGS sequence"/>
</dbReference>
<dbReference type="Gene3D" id="3.40.50.720">
    <property type="entry name" value="NAD(P)-binding Rossmann-like Domain"/>
    <property type="match status" value="1"/>
</dbReference>
<evidence type="ECO:0000313" key="6">
    <source>
        <dbReference type="Proteomes" id="UP000280668"/>
    </source>
</evidence>
<keyword evidence="2" id="KW-0560">Oxidoreductase</keyword>
<dbReference type="OrthoDB" id="9797538at2"/>
<dbReference type="GO" id="GO:0016020">
    <property type="term" value="C:membrane"/>
    <property type="evidence" value="ECO:0007669"/>
    <property type="project" value="TreeGrafter"/>
</dbReference>
<evidence type="ECO:0000256" key="1">
    <source>
        <dbReference type="ARBA" id="ARBA00006484"/>
    </source>
</evidence>
<accession>A0A3N2BBY4</accession>
<dbReference type="EMBL" id="RKHK01000001">
    <property type="protein sequence ID" value="ROR72584.1"/>
    <property type="molecule type" value="Genomic_DNA"/>
</dbReference>
<comment type="similarity">
    <text evidence="1 3">Belongs to the short-chain dehydrogenases/reductases (SDR) family.</text>
</comment>
<reference evidence="5 6" key="1">
    <citation type="submission" date="2018-11" db="EMBL/GenBank/DDBJ databases">
        <title>Sequencing the genomes of 1000 actinobacteria strains.</title>
        <authorList>
            <person name="Klenk H.-P."/>
        </authorList>
    </citation>
    <scope>NUCLEOTIDE SEQUENCE [LARGE SCALE GENOMIC DNA]</scope>
    <source>
        <strain evidence="5 6">DSM 11294</strain>
    </source>
</reference>
<dbReference type="InterPro" id="IPR057326">
    <property type="entry name" value="KR_dom"/>
</dbReference>
<dbReference type="PRINTS" id="PR00080">
    <property type="entry name" value="SDRFAMILY"/>
</dbReference>
<dbReference type="RefSeq" id="WP_123303127.1">
    <property type="nucleotide sequence ID" value="NZ_RKHK01000001.1"/>
</dbReference>
<dbReference type="SUPFAM" id="SSF51735">
    <property type="entry name" value="NAD(P)-binding Rossmann-fold domains"/>
    <property type="match status" value="1"/>
</dbReference>
<sequence length="256" mass="26850">MGTALITGATSGIGLELAWQLATAGHRIVLVARDEERLETTASHLHAVTGSEVEVLAADLALVKGRKAVIERIEQEEHPVGLLVNNAGFGLGQQVVGGSMRREEQAIDVMIRAVLMLSKAAAEAMVPRGRGAILNVSSIAAQTAMGSYSAHKSWVRSFSEALASELAGSGVTVTALCPGLVRTGFHDAAGIDTSVWPAVGWIDVEKVAAEALRAVRRGQVLCTPSLRYKALTAALRVAPRALVRAVAGAERYARSV</sequence>
<dbReference type="Pfam" id="PF00106">
    <property type="entry name" value="adh_short"/>
    <property type="match status" value="1"/>
</dbReference>
<keyword evidence="6" id="KW-1185">Reference proteome</keyword>
<dbReference type="GO" id="GO:0016491">
    <property type="term" value="F:oxidoreductase activity"/>
    <property type="evidence" value="ECO:0007669"/>
    <property type="project" value="UniProtKB-KW"/>
</dbReference>
<dbReference type="PIRSF" id="PIRSF000126">
    <property type="entry name" value="11-beta-HSD1"/>
    <property type="match status" value="1"/>
</dbReference>
<dbReference type="InterPro" id="IPR036291">
    <property type="entry name" value="NAD(P)-bd_dom_sf"/>
</dbReference>
<organism evidence="5 6">
    <name type="scientific">Bogoriella caseilytica</name>
    <dbReference type="NCBI Taxonomy" id="56055"/>
    <lineage>
        <taxon>Bacteria</taxon>
        <taxon>Bacillati</taxon>
        <taxon>Actinomycetota</taxon>
        <taxon>Actinomycetes</taxon>
        <taxon>Micrococcales</taxon>
        <taxon>Bogoriellaceae</taxon>
        <taxon>Bogoriella</taxon>
    </lineage>
</organism>
<gene>
    <name evidence="5" type="ORF">EDD31_0939</name>
</gene>
<dbReference type="PANTHER" id="PTHR44196:SF2">
    <property type="entry name" value="SHORT-CHAIN DEHYDROGENASE-RELATED"/>
    <property type="match status" value="1"/>
</dbReference>
<dbReference type="PRINTS" id="PR00081">
    <property type="entry name" value="GDHRDH"/>
</dbReference>
<dbReference type="PANTHER" id="PTHR44196">
    <property type="entry name" value="DEHYDROGENASE/REDUCTASE SDR FAMILY MEMBER 7B"/>
    <property type="match status" value="1"/>
</dbReference>
<evidence type="ECO:0000259" key="4">
    <source>
        <dbReference type="SMART" id="SM00822"/>
    </source>
</evidence>
<dbReference type="InterPro" id="IPR002347">
    <property type="entry name" value="SDR_fam"/>
</dbReference>
<dbReference type="CDD" id="cd05233">
    <property type="entry name" value="SDR_c"/>
    <property type="match status" value="1"/>
</dbReference>
<dbReference type="SMART" id="SM00822">
    <property type="entry name" value="PKS_KR"/>
    <property type="match status" value="1"/>
</dbReference>
<dbReference type="AlphaFoldDB" id="A0A3N2BBY4"/>